<dbReference type="PANTHER" id="PTHR31672">
    <property type="entry name" value="BNACNNG10540D PROTEIN"/>
    <property type="match status" value="1"/>
</dbReference>
<protein>
    <recommendedName>
        <fullName evidence="1">F-box domain-containing protein</fullName>
    </recommendedName>
</protein>
<dbReference type="EMBL" id="RXIC02000025">
    <property type="protein sequence ID" value="KAB1206649.1"/>
    <property type="molecule type" value="Genomic_DNA"/>
</dbReference>
<dbReference type="OrthoDB" id="1867629at2759"/>
<dbReference type="SMART" id="SM00256">
    <property type="entry name" value="FBOX"/>
    <property type="match status" value="1"/>
</dbReference>
<dbReference type="InterPro" id="IPR017451">
    <property type="entry name" value="F-box-assoc_interact_dom"/>
</dbReference>
<name>A0A6A1V1T6_9ROSI</name>
<evidence type="ECO:0000313" key="2">
    <source>
        <dbReference type="EMBL" id="KAB1206649.1"/>
    </source>
</evidence>
<dbReference type="Gene3D" id="1.20.1280.50">
    <property type="match status" value="1"/>
</dbReference>
<dbReference type="InterPro" id="IPR050796">
    <property type="entry name" value="SCF_F-box_component"/>
</dbReference>
<sequence>MSLEPDVVSDILSRLPIKSLVRFQGVSKSWCSLIKDPHFIRKHFNQSTSSDRNGGILIKYCCPTARKYGISFLFHDSFSPLSRYEVPPQIDIRHLKVVGSCNGLLCVANDSNVNSALPIYLWNPALREFRLLPNSLFGIAKLRGERISGVAHGFGYHPDADDYKLVRMVYLYCSDRPCFQAEVYTLRTDSWREISATNYLIKETSCVVYNDRLHWIAYEGGVKNREMIVSFDMGDEMFLESVLPDFHSAEIRVCMRLTVFKHSLCLINYYGGRAKSFDLWVMNNDGTGLFWTRKFSVGPLFGVERPLGCARNGEVFLEKRCGRMIVYNPRTEEIVNLPILGLMYTCELHLHQESLVSVYGRNGTLEGAN</sequence>
<gene>
    <name evidence="2" type="ORF">CJ030_MR7G001537</name>
</gene>
<dbReference type="PANTHER" id="PTHR31672:SF13">
    <property type="entry name" value="F-BOX PROTEIN CPR30-LIKE"/>
    <property type="match status" value="1"/>
</dbReference>
<dbReference type="NCBIfam" id="TIGR01640">
    <property type="entry name" value="F_box_assoc_1"/>
    <property type="match status" value="1"/>
</dbReference>
<evidence type="ECO:0000259" key="1">
    <source>
        <dbReference type="PROSITE" id="PS50181"/>
    </source>
</evidence>
<dbReference type="InterPro" id="IPR006527">
    <property type="entry name" value="F-box-assoc_dom_typ1"/>
</dbReference>
<accession>A0A6A1V1T6</accession>
<dbReference type="PROSITE" id="PS50181">
    <property type="entry name" value="FBOX"/>
    <property type="match status" value="1"/>
</dbReference>
<dbReference type="AlphaFoldDB" id="A0A6A1V1T6"/>
<evidence type="ECO:0000313" key="3">
    <source>
        <dbReference type="Proteomes" id="UP000516437"/>
    </source>
</evidence>
<organism evidence="2 3">
    <name type="scientific">Morella rubra</name>
    <name type="common">Chinese bayberry</name>
    <dbReference type="NCBI Taxonomy" id="262757"/>
    <lineage>
        <taxon>Eukaryota</taxon>
        <taxon>Viridiplantae</taxon>
        <taxon>Streptophyta</taxon>
        <taxon>Embryophyta</taxon>
        <taxon>Tracheophyta</taxon>
        <taxon>Spermatophyta</taxon>
        <taxon>Magnoliopsida</taxon>
        <taxon>eudicotyledons</taxon>
        <taxon>Gunneridae</taxon>
        <taxon>Pentapetalae</taxon>
        <taxon>rosids</taxon>
        <taxon>fabids</taxon>
        <taxon>Fagales</taxon>
        <taxon>Myricaceae</taxon>
        <taxon>Morella</taxon>
    </lineage>
</organism>
<dbReference type="SUPFAM" id="SSF81383">
    <property type="entry name" value="F-box domain"/>
    <property type="match status" value="1"/>
</dbReference>
<feature type="domain" description="F-box" evidence="1">
    <location>
        <begin position="1"/>
        <end position="43"/>
    </location>
</feature>
<comment type="caution">
    <text evidence="2">The sequence shown here is derived from an EMBL/GenBank/DDBJ whole genome shotgun (WGS) entry which is preliminary data.</text>
</comment>
<dbReference type="Pfam" id="PF07734">
    <property type="entry name" value="FBA_1"/>
    <property type="match status" value="1"/>
</dbReference>
<reference evidence="2 3" key="1">
    <citation type="journal article" date="2019" name="Plant Biotechnol. J.">
        <title>The red bayberry genome and genetic basis of sex determination.</title>
        <authorList>
            <person name="Jia H.M."/>
            <person name="Jia H.J."/>
            <person name="Cai Q.L."/>
            <person name="Wang Y."/>
            <person name="Zhao H.B."/>
            <person name="Yang W.F."/>
            <person name="Wang G.Y."/>
            <person name="Li Y.H."/>
            <person name="Zhan D.L."/>
            <person name="Shen Y.T."/>
            <person name="Niu Q.F."/>
            <person name="Chang L."/>
            <person name="Qiu J."/>
            <person name="Zhao L."/>
            <person name="Xie H.B."/>
            <person name="Fu W.Y."/>
            <person name="Jin J."/>
            <person name="Li X.W."/>
            <person name="Jiao Y."/>
            <person name="Zhou C.C."/>
            <person name="Tu T."/>
            <person name="Chai C.Y."/>
            <person name="Gao J.L."/>
            <person name="Fan L.J."/>
            <person name="van de Weg E."/>
            <person name="Wang J.Y."/>
            <person name="Gao Z.S."/>
        </authorList>
    </citation>
    <scope>NUCLEOTIDE SEQUENCE [LARGE SCALE GENOMIC DNA]</scope>
    <source>
        <tissue evidence="2">Leaves</tissue>
    </source>
</reference>
<dbReference type="Proteomes" id="UP000516437">
    <property type="component" value="Chromosome 7"/>
</dbReference>
<dbReference type="Pfam" id="PF00646">
    <property type="entry name" value="F-box"/>
    <property type="match status" value="1"/>
</dbReference>
<proteinExistence type="predicted"/>
<keyword evidence="3" id="KW-1185">Reference proteome</keyword>
<dbReference type="InterPro" id="IPR036047">
    <property type="entry name" value="F-box-like_dom_sf"/>
</dbReference>
<dbReference type="CDD" id="cd22157">
    <property type="entry name" value="F-box_AtFBW1-like"/>
    <property type="match status" value="1"/>
</dbReference>
<dbReference type="InterPro" id="IPR001810">
    <property type="entry name" value="F-box_dom"/>
</dbReference>